<organism evidence="3 4">
    <name type="scientific">Theileria orientalis</name>
    <dbReference type="NCBI Taxonomy" id="68886"/>
    <lineage>
        <taxon>Eukaryota</taxon>
        <taxon>Sar</taxon>
        <taxon>Alveolata</taxon>
        <taxon>Apicomplexa</taxon>
        <taxon>Aconoidasida</taxon>
        <taxon>Piroplasmida</taxon>
        <taxon>Theileriidae</taxon>
        <taxon>Theileria</taxon>
    </lineage>
</organism>
<feature type="compositionally biased region" description="Polar residues" evidence="1">
    <location>
        <begin position="383"/>
        <end position="392"/>
    </location>
</feature>
<gene>
    <name evidence="3" type="ORF">MACJ_002410</name>
</gene>
<feature type="region of interest" description="Disordered" evidence="1">
    <location>
        <begin position="1101"/>
        <end position="1170"/>
    </location>
</feature>
<dbReference type="Proteomes" id="UP000244803">
    <property type="component" value="Chromosome 3"/>
</dbReference>
<feature type="region of interest" description="Disordered" evidence="1">
    <location>
        <begin position="476"/>
        <end position="553"/>
    </location>
</feature>
<accession>A0A976M5Y9</accession>
<feature type="region of interest" description="Disordered" evidence="1">
    <location>
        <begin position="114"/>
        <end position="406"/>
    </location>
</feature>
<feature type="compositionally biased region" description="Basic and acidic residues" evidence="1">
    <location>
        <begin position="256"/>
        <end position="270"/>
    </location>
</feature>
<evidence type="ECO:0000313" key="3">
    <source>
        <dbReference type="EMBL" id="UKJ89163.2"/>
    </source>
</evidence>
<dbReference type="Pfam" id="PF04385">
    <property type="entry name" value="FAINT"/>
    <property type="match status" value="3"/>
</dbReference>
<dbReference type="InterPro" id="IPR007480">
    <property type="entry name" value="DUF529"/>
</dbReference>
<feature type="signal peptide" evidence="2">
    <location>
        <begin position="1"/>
        <end position="27"/>
    </location>
</feature>
<feature type="compositionally biased region" description="Polar residues" evidence="1">
    <location>
        <begin position="1157"/>
        <end position="1168"/>
    </location>
</feature>
<proteinExistence type="predicted"/>
<evidence type="ECO:0000313" key="4">
    <source>
        <dbReference type="Proteomes" id="UP000244803"/>
    </source>
</evidence>
<reference evidence="3" key="1">
    <citation type="submission" date="2022-07" db="EMBL/GenBank/DDBJ databases">
        <title>Evaluation of T. orientalis genome assembly methods using nanopore sequencing and analysis of variation between genomes.</title>
        <authorList>
            <person name="Yam J."/>
            <person name="Micallef M.L."/>
            <person name="Liu M."/>
            <person name="Djordjevic S.P."/>
            <person name="Bogema D.R."/>
            <person name="Jenkins C."/>
        </authorList>
    </citation>
    <scope>NUCLEOTIDE SEQUENCE</scope>
    <source>
        <strain evidence="3">Fish Creek</strain>
    </source>
</reference>
<feature type="compositionally biased region" description="Basic and acidic residues" evidence="1">
    <location>
        <begin position="135"/>
        <end position="152"/>
    </location>
</feature>
<dbReference type="EMBL" id="CP056066">
    <property type="protein sequence ID" value="UKJ89163.2"/>
    <property type="molecule type" value="Genomic_DNA"/>
</dbReference>
<feature type="compositionally biased region" description="Polar residues" evidence="1">
    <location>
        <begin position="355"/>
        <end position="367"/>
    </location>
</feature>
<evidence type="ECO:0000256" key="1">
    <source>
        <dbReference type="SAM" id="MobiDB-lite"/>
    </source>
</evidence>
<protein>
    <submittedName>
        <fullName evidence="3">Uncharacterized protein</fullName>
    </submittedName>
</protein>
<sequence>MLVGSVLKLLIGLSFLSQCKLWALGHGQDSSTAWFINFYPPLYGDEDTLEVWLSGPLKRRPTNGLDCPLKWLYGPLLTQRLSRESVEVKEKIPTIVPNSVSDDVHEQVEPEIEINDPHDKWLHGPSPNYLVNSGSEDKGFLSRLFGKQDPEPKPSPTTRQKLEFDSDDESNSEHDSWTMPPEPTTQLESDSEDESEEPQGVIVKDSGQTLELDSDSDSGGGSDPDDEILIPKSQKVAGSKSDLDPEGEIIIPKSKRVVDRNYDSDEESKPKPKQKPKQKVAAQSSNRTIILESDSEQDSEEQQKVAVQKSEPTISLDSDTKQDPGKQQKVAVQKSELTISLDLDTKQYPAKQQKVVVQSPNRTISLESDTEQDPGEQPKVVVQSPNRTISLESDSEQDSGEQKVAVQKSELTISLDSDSDEELDVAYEVGEQIPEFEPEPEHEPVQYPIAVQEDEEDIDVPRRRKIRLPVPLELEIYPVESQPRAEVKQYPELEKRQHELESDPETDVQPSSQPEAKPIPELEKKPVPETEAKAVPEPEKKPPPEPEPEPKPEVKPIAELKLYALDPNIPGSYMELDEGKFELMEELGEVNYSLKNFVHCHLITYSDEKVWKTGEYGVEDPESISCDPLSGQITVNGTKKAVMYRDDGSGNWQYVSSFNYAPDYKEILKPKISAKDKTGPRETISFPQGKPQQSKGPLPGGLATIRAVFSDSFKLFTEDEKEVALEMDHSDYEVTREGYETDCEFKPDKKCTEIKFDNKKIWRKGDHNINVPTSISYNEEGTQVTIRDGEKEVTFQRDLLGTWKYQSTARYDSEYTPLGLTQAIMGSADYRTDFGALFRQHPSYPDTIPYDSQATVHSIPPILKAALSDSFKLFTEDEKEVALEMDHSDYEVTSEGYETDYEFKPDKKCTEIKFDNKKIWRKGDHNINVPTSISYNEEGTQVTIRDGEKAVILVRDQSGDWSHQTSPKYHYDFDSVYRSSHHDEDYSMKPKMRKLLAKVDLKTDKSSAVEYNYKEENKKKKMTYTTKPGYEFGTVKYDGKIIWETNHRDGFCSEVIFDNISSKVRSVILKMDNGTQKEFNYSNKKWTEFLPPQPVAVRASAEVKEDSTEVSEPSRPTSQILESGTESESDVEIHDTGIEIDLSGSETDSTDTEELGSGSTIQFPQSSPGIIVKLPPFGSGTTMDMPESEPELTAQPAVSSGTTMDLPLSDLESISPDTSTGVTMGMPQSDTEGVTGMPSSGSGVTMEFPNTDIESIIEVPHSDTESLFEMPKPGSSITVKRPESDGESPAGDQLGSIILDPNLTHNTLCQQLKAEKVDDNVNNGILCFNSKFVDMSIWSKRYGKPNLKIPILRRSLHALFYNGSRWNSQ</sequence>
<feature type="compositionally biased region" description="Polar residues" evidence="1">
    <location>
        <begin position="1110"/>
        <end position="1124"/>
    </location>
</feature>
<name>A0A976M5Y9_THEOR</name>
<feature type="compositionally biased region" description="Basic and acidic residues" evidence="1">
    <location>
        <begin position="518"/>
        <end position="553"/>
    </location>
</feature>
<evidence type="ECO:0000256" key="2">
    <source>
        <dbReference type="SAM" id="SignalP"/>
    </source>
</evidence>
<keyword evidence="2" id="KW-0732">Signal</keyword>
<feature type="chain" id="PRO_5038067804" evidence="2">
    <location>
        <begin position="28"/>
        <end position="1369"/>
    </location>
</feature>
<feature type="region of interest" description="Disordered" evidence="1">
    <location>
        <begin position="675"/>
        <end position="698"/>
    </location>
</feature>
<feature type="compositionally biased region" description="Basic and acidic residues" evidence="1">
    <location>
        <begin position="483"/>
        <end position="501"/>
    </location>
</feature>